<keyword evidence="15" id="KW-0812">Transmembrane</keyword>
<keyword evidence="6 14" id="KW-0132">Cell division</keyword>
<dbReference type="InterPro" id="IPR013221">
    <property type="entry name" value="Mur_ligase_cen"/>
</dbReference>
<dbReference type="GO" id="GO:0005524">
    <property type="term" value="F:ATP binding"/>
    <property type="evidence" value="ECO:0007669"/>
    <property type="project" value="UniProtKB-UniRule"/>
</dbReference>
<feature type="binding site" evidence="14">
    <location>
        <begin position="114"/>
        <end position="120"/>
    </location>
    <ligand>
        <name>ATP</name>
        <dbReference type="ChEBI" id="CHEBI:30616"/>
    </ligand>
</feature>
<keyword evidence="20" id="KW-1185">Reference proteome</keyword>
<dbReference type="InterPro" id="IPR000713">
    <property type="entry name" value="Mur_ligase_N"/>
</dbReference>
<comment type="subcellular location">
    <subcellularLocation>
        <location evidence="1 14">Cytoplasm</location>
    </subcellularLocation>
</comment>
<dbReference type="GO" id="GO:0008763">
    <property type="term" value="F:UDP-N-acetylmuramate-L-alanine ligase activity"/>
    <property type="evidence" value="ECO:0007669"/>
    <property type="project" value="UniProtKB-UniRule"/>
</dbReference>
<dbReference type="AlphaFoldDB" id="A0A0G4K712"/>
<keyword evidence="8 14" id="KW-0067">ATP-binding</keyword>
<keyword evidence="11 14" id="KW-0131">Cell cycle</keyword>
<keyword evidence="9 14" id="KW-0133">Cell shape</keyword>
<dbReference type="InterPro" id="IPR036615">
    <property type="entry name" value="Mur_ligase_C_dom_sf"/>
</dbReference>
<accession>A0A0G4K712</accession>
<dbReference type="InterPro" id="IPR036565">
    <property type="entry name" value="Mur-like_cat_sf"/>
</dbReference>
<dbReference type="SUPFAM" id="SSF53623">
    <property type="entry name" value="MurD-like peptide ligases, catalytic domain"/>
    <property type="match status" value="1"/>
</dbReference>
<evidence type="ECO:0000256" key="5">
    <source>
        <dbReference type="ARBA" id="ARBA00022598"/>
    </source>
</evidence>
<evidence type="ECO:0000256" key="13">
    <source>
        <dbReference type="ARBA" id="ARBA00047833"/>
    </source>
</evidence>
<dbReference type="EMBL" id="CVLB01000001">
    <property type="protein sequence ID" value="CRF33285.1"/>
    <property type="molecule type" value="Genomic_DNA"/>
</dbReference>
<evidence type="ECO:0000256" key="12">
    <source>
        <dbReference type="ARBA" id="ARBA00023316"/>
    </source>
</evidence>
<gene>
    <name evidence="14 19" type="primary">murC</name>
    <name evidence="19" type="ORF">BRSU_1346</name>
</gene>
<evidence type="ECO:0000256" key="6">
    <source>
        <dbReference type="ARBA" id="ARBA00022618"/>
    </source>
</evidence>
<dbReference type="Gene3D" id="3.90.190.20">
    <property type="entry name" value="Mur ligase, C-terminal domain"/>
    <property type="match status" value="1"/>
</dbReference>
<organism evidence="19 20">
    <name type="scientific">Brachyspira suanatina</name>
    <dbReference type="NCBI Taxonomy" id="381802"/>
    <lineage>
        <taxon>Bacteria</taxon>
        <taxon>Pseudomonadati</taxon>
        <taxon>Spirochaetota</taxon>
        <taxon>Spirochaetia</taxon>
        <taxon>Brachyspirales</taxon>
        <taxon>Brachyspiraceae</taxon>
        <taxon>Brachyspira</taxon>
    </lineage>
</organism>
<evidence type="ECO:0000259" key="17">
    <source>
        <dbReference type="Pfam" id="PF02875"/>
    </source>
</evidence>
<comment type="function">
    <text evidence="14">Cell wall formation.</text>
</comment>
<keyword evidence="15" id="KW-0472">Membrane</keyword>
<keyword evidence="12 14" id="KW-0961">Cell wall biogenesis/degradation</keyword>
<sequence length="462" mass="51018">MFTKRKEKIHFIGIGGIGMSAIASVLNAIGFTITGSDLAKTAKTESLESSGIKVYYGHKAQNIEDDVTAVVTSSAISPTNEEIIEAKSKKITVISRGEMLAELMRLRYGIAISGSHGKTTTTSLISQIMMHAGLNPVCIIGGNHFNLKSNAACNDLSSEYMVCEADESDGSFLRLSPVINIVTNIDNDHLDYYGNVEALRVAFLEFINKVPFYGCSFLCFEDNVVKDLSKSANKKYYSYGFSKDYDFYVDKDSIRVEAPITYFTAYHNNECLGEFSVPLIGIHNVLNSLASIGVGIHLGIDIADIKEGLKTFEGVGRRLNKLYDKEITLFDDYAHHPTEIKATLSSVRNAYKNRRIIAVFQPHRYSRTELLLNDFESAFNDADEVIISDIYAAGEAPIPGISGEIICDVVKKQNNHIRYVPNIEDALPVLDDMKKDGDIILTLGAGNIVRISNEYARKLQNG</sequence>
<reference evidence="20" key="1">
    <citation type="submission" date="2015-04" db="EMBL/GenBank/DDBJ databases">
        <authorList>
            <person name="Mushtaq Mamoona"/>
        </authorList>
    </citation>
    <scope>NUCLEOTIDE SEQUENCE [LARGE SCALE GENOMIC DNA]</scope>
    <source>
        <strain evidence="20">AN4859/03</strain>
    </source>
</reference>
<dbReference type="Pfam" id="PF02875">
    <property type="entry name" value="Mur_ligase_C"/>
    <property type="match status" value="1"/>
</dbReference>
<keyword evidence="10 14" id="KW-0573">Peptidoglycan synthesis</keyword>
<comment type="similarity">
    <text evidence="14">Belongs to the MurCDEF family.</text>
</comment>
<dbReference type="OrthoDB" id="9804126at2"/>
<dbReference type="Gene3D" id="3.40.50.720">
    <property type="entry name" value="NAD(P)-binding Rossmann-like Domain"/>
    <property type="match status" value="1"/>
</dbReference>
<evidence type="ECO:0000256" key="9">
    <source>
        <dbReference type="ARBA" id="ARBA00022960"/>
    </source>
</evidence>
<dbReference type="InterPro" id="IPR005758">
    <property type="entry name" value="UDP-N-AcMur_Ala_ligase_MurC"/>
</dbReference>
<evidence type="ECO:0000256" key="2">
    <source>
        <dbReference type="ARBA" id="ARBA00004752"/>
    </source>
</evidence>
<dbReference type="Proteomes" id="UP000043763">
    <property type="component" value="Unassembled WGS sequence"/>
</dbReference>
<feature type="domain" description="Mur ligase C-terminal" evidence="17">
    <location>
        <begin position="317"/>
        <end position="446"/>
    </location>
</feature>
<keyword evidence="7 14" id="KW-0547">Nucleotide-binding</keyword>
<comment type="pathway">
    <text evidence="2 14">Cell wall biogenesis; peptidoglycan biosynthesis.</text>
</comment>
<dbReference type="RefSeq" id="WP_048594491.1">
    <property type="nucleotide sequence ID" value="NZ_CVLB01000001.1"/>
</dbReference>
<dbReference type="Pfam" id="PF08245">
    <property type="entry name" value="Mur_ligase_M"/>
    <property type="match status" value="1"/>
</dbReference>
<dbReference type="GO" id="GO:0008360">
    <property type="term" value="P:regulation of cell shape"/>
    <property type="evidence" value="ECO:0007669"/>
    <property type="project" value="UniProtKB-KW"/>
</dbReference>
<evidence type="ECO:0000256" key="1">
    <source>
        <dbReference type="ARBA" id="ARBA00004496"/>
    </source>
</evidence>
<feature type="domain" description="Mur ligase central" evidence="18">
    <location>
        <begin position="112"/>
        <end position="294"/>
    </location>
</feature>
<dbReference type="HAMAP" id="MF_00046">
    <property type="entry name" value="MurC"/>
    <property type="match status" value="1"/>
</dbReference>
<dbReference type="GO" id="GO:0051301">
    <property type="term" value="P:cell division"/>
    <property type="evidence" value="ECO:0007669"/>
    <property type="project" value="UniProtKB-KW"/>
</dbReference>
<keyword evidence="15" id="KW-1133">Transmembrane helix</keyword>
<keyword evidence="4 14" id="KW-0963">Cytoplasm</keyword>
<evidence type="ECO:0000256" key="10">
    <source>
        <dbReference type="ARBA" id="ARBA00022984"/>
    </source>
</evidence>
<evidence type="ECO:0000256" key="15">
    <source>
        <dbReference type="SAM" id="Phobius"/>
    </source>
</evidence>
<dbReference type="PANTHER" id="PTHR43445">
    <property type="entry name" value="UDP-N-ACETYLMURAMATE--L-ALANINE LIGASE-RELATED"/>
    <property type="match status" value="1"/>
</dbReference>
<evidence type="ECO:0000256" key="7">
    <source>
        <dbReference type="ARBA" id="ARBA00022741"/>
    </source>
</evidence>
<feature type="domain" description="Mur ligase N-terminal catalytic" evidence="16">
    <location>
        <begin position="8"/>
        <end position="108"/>
    </location>
</feature>
<dbReference type="GO" id="GO:0009252">
    <property type="term" value="P:peptidoglycan biosynthetic process"/>
    <property type="evidence" value="ECO:0007669"/>
    <property type="project" value="UniProtKB-UniRule"/>
</dbReference>
<dbReference type="NCBIfam" id="TIGR01082">
    <property type="entry name" value="murC"/>
    <property type="match status" value="1"/>
</dbReference>
<dbReference type="InterPro" id="IPR050061">
    <property type="entry name" value="MurCDEF_pg_biosynth"/>
</dbReference>
<dbReference type="GO" id="GO:0005737">
    <property type="term" value="C:cytoplasm"/>
    <property type="evidence" value="ECO:0007669"/>
    <property type="project" value="UniProtKB-SubCell"/>
</dbReference>
<dbReference type="EC" id="6.3.2.8" evidence="3 14"/>
<evidence type="ECO:0000256" key="4">
    <source>
        <dbReference type="ARBA" id="ARBA00022490"/>
    </source>
</evidence>
<dbReference type="GO" id="GO:0071555">
    <property type="term" value="P:cell wall organization"/>
    <property type="evidence" value="ECO:0007669"/>
    <property type="project" value="UniProtKB-KW"/>
</dbReference>
<evidence type="ECO:0000259" key="18">
    <source>
        <dbReference type="Pfam" id="PF08245"/>
    </source>
</evidence>
<dbReference type="Gene3D" id="3.40.1190.10">
    <property type="entry name" value="Mur-like, catalytic domain"/>
    <property type="match status" value="1"/>
</dbReference>
<proteinExistence type="inferred from homology"/>
<dbReference type="InterPro" id="IPR004101">
    <property type="entry name" value="Mur_ligase_C"/>
</dbReference>
<dbReference type="UniPathway" id="UPA00219"/>
<feature type="transmembrane region" description="Helical" evidence="15">
    <location>
        <begin position="12"/>
        <end position="33"/>
    </location>
</feature>
<dbReference type="Pfam" id="PF01225">
    <property type="entry name" value="Mur_ligase"/>
    <property type="match status" value="1"/>
</dbReference>
<evidence type="ECO:0000259" key="16">
    <source>
        <dbReference type="Pfam" id="PF01225"/>
    </source>
</evidence>
<evidence type="ECO:0000256" key="14">
    <source>
        <dbReference type="HAMAP-Rule" id="MF_00046"/>
    </source>
</evidence>
<name>A0A0G4K712_9SPIR</name>
<dbReference type="SUPFAM" id="SSF51984">
    <property type="entry name" value="MurCD N-terminal domain"/>
    <property type="match status" value="1"/>
</dbReference>
<evidence type="ECO:0000313" key="19">
    <source>
        <dbReference type="EMBL" id="CRF33285.1"/>
    </source>
</evidence>
<keyword evidence="5 14" id="KW-0436">Ligase</keyword>
<evidence type="ECO:0000256" key="3">
    <source>
        <dbReference type="ARBA" id="ARBA00012211"/>
    </source>
</evidence>
<dbReference type="PANTHER" id="PTHR43445:SF3">
    <property type="entry name" value="UDP-N-ACETYLMURAMATE--L-ALANINE LIGASE"/>
    <property type="match status" value="1"/>
</dbReference>
<dbReference type="SUPFAM" id="SSF53244">
    <property type="entry name" value="MurD-like peptide ligases, peptide-binding domain"/>
    <property type="match status" value="1"/>
</dbReference>
<protein>
    <recommendedName>
        <fullName evidence="3 14">UDP-N-acetylmuramate--L-alanine ligase</fullName>
        <ecNumber evidence="3 14">6.3.2.8</ecNumber>
    </recommendedName>
    <alternativeName>
        <fullName evidence="14">UDP-N-acetylmuramoyl-L-alanine synthetase</fullName>
    </alternativeName>
</protein>
<comment type="catalytic activity">
    <reaction evidence="13 14">
        <text>UDP-N-acetyl-alpha-D-muramate + L-alanine + ATP = UDP-N-acetyl-alpha-D-muramoyl-L-alanine + ADP + phosphate + H(+)</text>
        <dbReference type="Rhea" id="RHEA:23372"/>
        <dbReference type="ChEBI" id="CHEBI:15378"/>
        <dbReference type="ChEBI" id="CHEBI:30616"/>
        <dbReference type="ChEBI" id="CHEBI:43474"/>
        <dbReference type="ChEBI" id="CHEBI:57972"/>
        <dbReference type="ChEBI" id="CHEBI:70757"/>
        <dbReference type="ChEBI" id="CHEBI:83898"/>
        <dbReference type="ChEBI" id="CHEBI:456216"/>
        <dbReference type="EC" id="6.3.2.8"/>
    </reaction>
</comment>
<evidence type="ECO:0000313" key="20">
    <source>
        <dbReference type="Proteomes" id="UP000043763"/>
    </source>
</evidence>
<evidence type="ECO:0000256" key="8">
    <source>
        <dbReference type="ARBA" id="ARBA00022840"/>
    </source>
</evidence>
<evidence type="ECO:0000256" key="11">
    <source>
        <dbReference type="ARBA" id="ARBA00023306"/>
    </source>
</evidence>